<dbReference type="InterPro" id="IPR016024">
    <property type="entry name" value="ARM-type_fold"/>
</dbReference>
<evidence type="ECO:0000256" key="1">
    <source>
        <dbReference type="ARBA" id="ARBA00022737"/>
    </source>
</evidence>
<name>A0A8C8U0D2_PERMB</name>
<gene>
    <name evidence="4" type="primary">Mroh9</name>
</gene>
<reference evidence="4 5" key="1">
    <citation type="submission" date="2018-10" db="EMBL/GenBank/DDBJ databases">
        <title>Improved assembly of the deer mouse Peromyscus maniculatus genome.</title>
        <authorList>
            <person name="Lassance J.-M."/>
            <person name="Hoekstra H.E."/>
        </authorList>
    </citation>
    <scope>NUCLEOTIDE SEQUENCE [LARGE SCALE GENOMIC DNA]</scope>
</reference>
<dbReference type="InterPro" id="IPR055406">
    <property type="entry name" value="HEAT_Maestro"/>
</dbReference>
<evidence type="ECO:0000313" key="4">
    <source>
        <dbReference type="Ensembl" id="ENSPEMP00000022221.2"/>
    </source>
</evidence>
<dbReference type="AlphaFoldDB" id="A0A8C8U0D2"/>
<dbReference type="InterPro" id="IPR048465">
    <property type="entry name" value="Maestro-like_HEAT"/>
</dbReference>
<dbReference type="Proteomes" id="UP000694547">
    <property type="component" value="Chromosome 11"/>
</dbReference>
<dbReference type="SUPFAM" id="SSF48371">
    <property type="entry name" value="ARM repeat"/>
    <property type="match status" value="1"/>
</dbReference>
<feature type="domain" description="Maestro-like HEAT-repeats" evidence="2">
    <location>
        <begin position="139"/>
        <end position="369"/>
    </location>
</feature>
<protein>
    <submittedName>
        <fullName evidence="4">Maestro heat-like repeat family member 9</fullName>
    </submittedName>
</protein>
<evidence type="ECO:0000259" key="2">
    <source>
        <dbReference type="Pfam" id="PF21047"/>
    </source>
</evidence>
<feature type="domain" description="Maestro/Maestro-like HEAT-repeats" evidence="3">
    <location>
        <begin position="558"/>
        <end position="811"/>
    </location>
</feature>
<accession>A0A8C8U0D2</accession>
<keyword evidence="5" id="KW-1185">Reference proteome</keyword>
<dbReference type="Ensembl" id="ENSPEMT00000026585.2">
    <property type="protein sequence ID" value="ENSPEMP00000022221.2"/>
    <property type="gene ID" value="ENSPEMG00000019648.2"/>
</dbReference>
<proteinExistence type="predicted"/>
<dbReference type="InterPro" id="IPR011989">
    <property type="entry name" value="ARM-like"/>
</dbReference>
<reference evidence="4" key="2">
    <citation type="submission" date="2025-08" db="UniProtKB">
        <authorList>
            <consortium name="Ensembl"/>
        </authorList>
    </citation>
    <scope>IDENTIFICATION</scope>
</reference>
<dbReference type="GeneTree" id="ENSGT00940000162280"/>
<keyword evidence="1" id="KW-0677">Repeat</keyword>
<dbReference type="Gene3D" id="1.25.10.10">
    <property type="entry name" value="Leucine-rich Repeat Variant"/>
    <property type="match status" value="1"/>
</dbReference>
<evidence type="ECO:0000259" key="3">
    <source>
        <dbReference type="Pfam" id="PF23227"/>
    </source>
</evidence>
<dbReference type="InterPro" id="IPR045206">
    <property type="entry name" value="Maestro_heat-like_prot"/>
</dbReference>
<evidence type="ECO:0000313" key="5">
    <source>
        <dbReference type="Proteomes" id="UP000694547"/>
    </source>
</evidence>
<dbReference type="PANTHER" id="PTHR23120:SF5">
    <property type="entry name" value="MAESTRO HEAT-LIKE REPEAT FAMILY MEMBER 9"/>
    <property type="match status" value="1"/>
</dbReference>
<dbReference type="Pfam" id="PF21047">
    <property type="entry name" value="HEAT_Maestro"/>
    <property type="match status" value="1"/>
</dbReference>
<dbReference type="GO" id="GO:0005737">
    <property type="term" value="C:cytoplasm"/>
    <property type="evidence" value="ECO:0007669"/>
    <property type="project" value="TreeGrafter"/>
</dbReference>
<dbReference type="Pfam" id="PF23227">
    <property type="entry name" value="HEAT_MROH2B_C"/>
    <property type="match status" value="1"/>
</dbReference>
<sequence length="879" mass="100604">MAQDTSNTMTRLQTLQTTVKWYHVEFKAEILLDTYSTMLCDQSIILAMNSSFVDPLLQFESQLRITELSFKKAFSLPTLNTVKSIGKNPEEIRDLQSLYENIFNVYEDTLIILVSKDFYKIQILKEMVTWMSENNEYLQERVMMVITKVLIFASKRVKKYPSIDAPCLGLLAAELSLLCSHEDPLITQQAITGMNYVLKIAMYQKSKLVKRKSSMASDRETSNPKEITSDFELLSKTMQGDRNKIAQSVGQTLLPHLLSDFVWTLLRKLFSSNKESALEAAFLLNLTLEYHAQKITTVSKIVDNIYEQLYGNFSHPMNVVLLRVISLLTRAFPKKVIFQLMEFPVPADNALLLMWQAASADSSVAPQVLKTILSILKGKPVEMEETLIERRRFSLDATNMMPVAASQALCTFLPVKSYKKVVAKLFPEFLMALMLQLFYCSQLLKDTAQNRSIYVRDGLKVLLNSSGLKEVDDALEKKNFWDQFSQVMDHQYGIHLIAKTLSECNFPQFPETLHYVYKVAVEGPRRSEDSIVTIIFFAELLNNFFKESLPKEFLVLFRNWINDPNPSVGKMSLQKIASMAPVFSELENVCNLLLPVLDAFLSKEYTVVIRAMLTLRNILTKLDKTIYSTVCTRIASSYCPLMDHVNSDIQCMAIRHFGELLLDMSHYKRMLNHVIIGSLVPLLLFLESNETRIVNACRYTLTICFSQLKWSISHLLKEENYCFESVVLSICNNLLSSYESYITDLISGTLGFLWSSRTFLKKGATILVGYLGKSGAHLLLKEEIDVMIEVIERVARDEDPVVKLLAEKTRKIFREIAYRIASSTIKQTFRRWAMMFHTKKLKLIYDLANITSLEESIPEDFTEVKPEDNLGNVAEEKAE</sequence>
<organism evidence="4 5">
    <name type="scientific">Peromyscus maniculatus bairdii</name>
    <name type="common">Prairie deer mouse</name>
    <dbReference type="NCBI Taxonomy" id="230844"/>
    <lineage>
        <taxon>Eukaryota</taxon>
        <taxon>Metazoa</taxon>
        <taxon>Chordata</taxon>
        <taxon>Craniata</taxon>
        <taxon>Vertebrata</taxon>
        <taxon>Euteleostomi</taxon>
        <taxon>Mammalia</taxon>
        <taxon>Eutheria</taxon>
        <taxon>Euarchontoglires</taxon>
        <taxon>Glires</taxon>
        <taxon>Rodentia</taxon>
        <taxon>Myomorpha</taxon>
        <taxon>Muroidea</taxon>
        <taxon>Cricetidae</taxon>
        <taxon>Neotominae</taxon>
        <taxon>Peromyscus</taxon>
    </lineage>
</organism>
<reference evidence="4" key="3">
    <citation type="submission" date="2025-09" db="UniProtKB">
        <authorList>
            <consortium name="Ensembl"/>
        </authorList>
    </citation>
    <scope>IDENTIFICATION</scope>
</reference>
<dbReference type="PANTHER" id="PTHR23120">
    <property type="entry name" value="MAESTRO-RELATED HEAT DOMAIN-CONTAINING"/>
    <property type="match status" value="1"/>
</dbReference>